<organism evidence="4 5">
    <name type="scientific">Wohlfahrtiimonas chitiniclastica</name>
    <dbReference type="NCBI Taxonomy" id="400946"/>
    <lineage>
        <taxon>Bacteria</taxon>
        <taxon>Pseudomonadati</taxon>
        <taxon>Pseudomonadota</taxon>
        <taxon>Gammaproteobacteria</taxon>
        <taxon>Cardiobacteriales</taxon>
        <taxon>Ignatzschineriaceae</taxon>
        <taxon>Wohlfahrtiimonas</taxon>
    </lineage>
</organism>
<proteinExistence type="inferred from homology"/>
<dbReference type="InterPro" id="IPR023393">
    <property type="entry name" value="START-like_dom_sf"/>
</dbReference>
<name>A0AB35BWQ3_9GAMM</name>
<feature type="domain" description="Coenzyme Q-binding protein COQ10 START" evidence="3">
    <location>
        <begin position="10"/>
        <end position="135"/>
    </location>
</feature>
<gene>
    <name evidence="4" type="ORF">J7561_00530</name>
</gene>
<dbReference type="EMBL" id="JAGIBU010000001">
    <property type="protein sequence ID" value="MBS7823687.1"/>
    <property type="molecule type" value="Genomic_DNA"/>
</dbReference>
<sequence length="146" mass="16761">MPIIRKSKVVPYSAAQMFDLVNDVEKYPEYLPWCKTVRILRNATTEMDVSVGVLMGPVNKTFTTRNRMVNNHESIEMSLLNGPFKKLNGEWRFVAINENECRIEFELDFTLAIGLLSGMLSPIFENMYGSMIKAFSDRAKVIYGEH</sequence>
<dbReference type="PANTHER" id="PTHR12901">
    <property type="entry name" value="SPERM PROTEIN HOMOLOG"/>
    <property type="match status" value="1"/>
</dbReference>
<dbReference type="RefSeq" id="WP_213403229.1">
    <property type="nucleotide sequence ID" value="NZ_JAGIBT010000001.1"/>
</dbReference>
<protein>
    <submittedName>
        <fullName evidence="4">Type II toxin-antitoxin system RatA family toxin</fullName>
    </submittedName>
</protein>
<dbReference type="Pfam" id="PF03364">
    <property type="entry name" value="Polyketide_cyc"/>
    <property type="match status" value="1"/>
</dbReference>
<evidence type="ECO:0000259" key="3">
    <source>
        <dbReference type="Pfam" id="PF03364"/>
    </source>
</evidence>
<evidence type="ECO:0000256" key="2">
    <source>
        <dbReference type="ARBA" id="ARBA00022649"/>
    </source>
</evidence>
<dbReference type="InterPro" id="IPR005031">
    <property type="entry name" value="COQ10_START"/>
</dbReference>
<dbReference type="CDD" id="cd07813">
    <property type="entry name" value="COQ10p_like"/>
    <property type="match status" value="1"/>
</dbReference>
<evidence type="ECO:0000256" key="1">
    <source>
        <dbReference type="ARBA" id="ARBA00008918"/>
    </source>
</evidence>
<comment type="caution">
    <text evidence="4">The sequence shown here is derived from an EMBL/GenBank/DDBJ whole genome shotgun (WGS) entry which is preliminary data.</text>
</comment>
<dbReference type="PANTHER" id="PTHR12901:SF10">
    <property type="entry name" value="COENZYME Q-BINDING PROTEIN COQ10, MITOCHONDRIAL"/>
    <property type="match status" value="1"/>
</dbReference>
<dbReference type="InterPro" id="IPR044996">
    <property type="entry name" value="COQ10-like"/>
</dbReference>
<keyword evidence="2" id="KW-1277">Toxin-antitoxin system</keyword>
<dbReference type="GO" id="GO:0048039">
    <property type="term" value="F:ubiquinone binding"/>
    <property type="evidence" value="ECO:0007669"/>
    <property type="project" value="InterPro"/>
</dbReference>
<accession>A0AB35BWQ3</accession>
<evidence type="ECO:0000313" key="5">
    <source>
        <dbReference type="Proteomes" id="UP000680020"/>
    </source>
</evidence>
<dbReference type="GO" id="GO:0045333">
    <property type="term" value="P:cellular respiration"/>
    <property type="evidence" value="ECO:0007669"/>
    <property type="project" value="InterPro"/>
</dbReference>
<reference evidence="4" key="1">
    <citation type="submission" date="2021-03" db="EMBL/GenBank/DDBJ databases">
        <title>Identification and antibiotic profiling of Wohlfahrtiimonas chitiniclastica, an underestimated human pathogen.</title>
        <authorList>
            <person name="Kopf A."/>
            <person name="Bunk B."/>
            <person name="Coldewey S."/>
            <person name="Gunzer F."/>
            <person name="Riedel T."/>
            <person name="Schroettner P."/>
        </authorList>
    </citation>
    <scope>NUCLEOTIDE SEQUENCE</scope>
    <source>
        <strain evidence="4">DSM 100917</strain>
    </source>
</reference>
<evidence type="ECO:0000313" key="4">
    <source>
        <dbReference type="EMBL" id="MBS7823687.1"/>
    </source>
</evidence>
<dbReference type="Gene3D" id="3.30.530.20">
    <property type="match status" value="1"/>
</dbReference>
<dbReference type="Proteomes" id="UP000680020">
    <property type="component" value="Unassembled WGS sequence"/>
</dbReference>
<comment type="similarity">
    <text evidence="1">Belongs to the ribosome association toxin RatA family.</text>
</comment>
<dbReference type="AlphaFoldDB" id="A0AB35BWQ3"/>
<dbReference type="SUPFAM" id="SSF55961">
    <property type="entry name" value="Bet v1-like"/>
    <property type="match status" value="1"/>
</dbReference>